<dbReference type="Proteomes" id="UP001558632">
    <property type="component" value="Unassembled WGS sequence"/>
</dbReference>
<feature type="transmembrane region" description="Helical" evidence="1">
    <location>
        <begin position="40"/>
        <end position="60"/>
    </location>
</feature>
<dbReference type="EMBL" id="JBEUSY010000554">
    <property type="protein sequence ID" value="KAL1226960.1"/>
    <property type="molecule type" value="Genomic_DNA"/>
</dbReference>
<keyword evidence="3" id="KW-1185">Reference proteome</keyword>
<accession>A0ABR3K436</accession>
<reference evidence="2 3" key="1">
    <citation type="submission" date="2024-07" db="EMBL/GenBank/DDBJ databases">
        <title>Enhanced genomic and transcriptomic resources for Trichinella pseudospiralis and T. spiralis underpin the discovery of pronounced molecular differences between stages and species.</title>
        <authorList>
            <person name="Pasi K.K."/>
            <person name="La Rosa G."/>
            <person name="Gomez-Morales M.A."/>
            <person name="Tosini F."/>
            <person name="Sumanam S."/>
            <person name="Young N.D."/>
            <person name="Chang B.C."/>
            <person name="Robin G.B."/>
        </authorList>
    </citation>
    <scope>NUCLEOTIDE SEQUENCE [LARGE SCALE GENOMIC DNA]</scope>
    <source>
        <strain evidence="2">ISS534</strain>
    </source>
</reference>
<name>A0ABR3K436_TRISP</name>
<organism evidence="2 3">
    <name type="scientific">Trichinella spiralis</name>
    <name type="common">Trichina worm</name>
    <dbReference type="NCBI Taxonomy" id="6334"/>
    <lineage>
        <taxon>Eukaryota</taxon>
        <taxon>Metazoa</taxon>
        <taxon>Ecdysozoa</taxon>
        <taxon>Nematoda</taxon>
        <taxon>Enoplea</taxon>
        <taxon>Dorylaimia</taxon>
        <taxon>Trichinellida</taxon>
        <taxon>Trichinellidae</taxon>
        <taxon>Trichinella</taxon>
    </lineage>
</organism>
<gene>
    <name evidence="2" type="ORF">TSPI_06812</name>
</gene>
<evidence type="ECO:0000313" key="3">
    <source>
        <dbReference type="Proteomes" id="UP001558632"/>
    </source>
</evidence>
<comment type="caution">
    <text evidence="2">The sequence shown here is derived from an EMBL/GenBank/DDBJ whole genome shotgun (WGS) entry which is preliminary data.</text>
</comment>
<sequence length="88" mass="10243">MKKFGLCLTTAAIFLIYTTFRFTSFLLKKIVEKCLKRFLSQYLSCVSLLSLSVVSCVVCVDTSDESRLKNVSHRSPFRFRFFLRSEQI</sequence>
<keyword evidence="1" id="KW-0472">Membrane</keyword>
<keyword evidence="1" id="KW-1133">Transmembrane helix</keyword>
<protein>
    <submittedName>
        <fullName evidence="2">Electron transfer subunit,Dihydroorotate dehydrogenase B (NAD(+))</fullName>
    </submittedName>
</protein>
<proteinExistence type="predicted"/>
<keyword evidence="1" id="KW-0812">Transmembrane</keyword>
<evidence type="ECO:0000256" key="1">
    <source>
        <dbReference type="SAM" id="Phobius"/>
    </source>
</evidence>
<evidence type="ECO:0000313" key="2">
    <source>
        <dbReference type="EMBL" id="KAL1226960.1"/>
    </source>
</evidence>